<evidence type="ECO:0000256" key="1">
    <source>
        <dbReference type="SAM" id="MobiDB-lite"/>
    </source>
</evidence>
<comment type="caution">
    <text evidence="2">The sequence shown here is derived from an EMBL/GenBank/DDBJ whole genome shotgun (WGS) entry which is preliminary data.</text>
</comment>
<protein>
    <submittedName>
        <fullName evidence="2">Uncharacterized protein</fullName>
    </submittedName>
</protein>
<evidence type="ECO:0000313" key="3">
    <source>
        <dbReference type="Proteomes" id="UP001054837"/>
    </source>
</evidence>
<feature type="compositionally biased region" description="Low complexity" evidence="1">
    <location>
        <begin position="23"/>
        <end position="36"/>
    </location>
</feature>
<reference evidence="2 3" key="1">
    <citation type="submission" date="2021-06" db="EMBL/GenBank/DDBJ databases">
        <title>Caerostris darwini draft genome.</title>
        <authorList>
            <person name="Kono N."/>
            <person name="Arakawa K."/>
        </authorList>
    </citation>
    <scope>NUCLEOTIDE SEQUENCE [LARGE SCALE GENOMIC DNA]</scope>
</reference>
<proteinExistence type="predicted"/>
<gene>
    <name evidence="2" type="ORF">CDAR_387041</name>
</gene>
<dbReference type="Proteomes" id="UP001054837">
    <property type="component" value="Unassembled WGS sequence"/>
</dbReference>
<dbReference type="AlphaFoldDB" id="A0AAV4PRJ9"/>
<sequence length="97" mass="11074">MTVEHHGVKVRLLNTGLKKETSTTEQPRTTSTMTTSGDLKKETSTTEWPRTTRIMTTSRDCYCGKNSYSCQFKWFGQKVCHCFFGYVQIDGYCIGNV</sequence>
<accession>A0AAV4PRJ9</accession>
<name>A0AAV4PRJ9_9ARAC</name>
<keyword evidence="3" id="KW-1185">Reference proteome</keyword>
<organism evidence="2 3">
    <name type="scientific">Caerostris darwini</name>
    <dbReference type="NCBI Taxonomy" id="1538125"/>
    <lineage>
        <taxon>Eukaryota</taxon>
        <taxon>Metazoa</taxon>
        <taxon>Ecdysozoa</taxon>
        <taxon>Arthropoda</taxon>
        <taxon>Chelicerata</taxon>
        <taxon>Arachnida</taxon>
        <taxon>Araneae</taxon>
        <taxon>Araneomorphae</taxon>
        <taxon>Entelegynae</taxon>
        <taxon>Araneoidea</taxon>
        <taxon>Araneidae</taxon>
        <taxon>Caerostris</taxon>
    </lineage>
</organism>
<feature type="region of interest" description="Disordered" evidence="1">
    <location>
        <begin position="1"/>
        <end position="47"/>
    </location>
</feature>
<evidence type="ECO:0000313" key="2">
    <source>
        <dbReference type="EMBL" id="GIY00043.1"/>
    </source>
</evidence>
<dbReference type="EMBL" id="BPLQ01003384">
    <property type="protein sequence ID" value="GIY00043.1"/>
    <property type="molecule type" value="Genomic_DNA"/>
</dbReference>